<dbReference type="InterPro" id="IPR008966">
    <property type="entry name" value="Adhesion_dom_sf"/>
</dbReference>
<feature type="domain" description="Streptococcal pilin isopeptide linkage" evidence="7">
    <location>
        <begin position="1078"/>
        <end position="1191"/>
    </location>
</feature>
<keyword evidence="2" id="KW-0134">Cell wall</keyword>
<keyword evidence="4" id="KW-0732">Signal</keyword>
<evidence type="ECO:0000256" key="6">
    <source>
        <dbReference type="SAM" id="Phobius"/>
    </source>
</evidence>
<evidence type="ECO:0000256" key="2">
    <source>
        <dbReference type="ARBA" id="ARBA00022512"/>
    </source>
</evidence>
<dbReference type="InterPro" id="IPR038174">
    <property type="entry name" value="Strep_pil_link_sf"/>
</dbReference>
<accession>A0A6L8RMD7</accession>
<proteinExistence type="predicted"/>
<protein>
    <submittedName>
        <fullName evidence="9">Uncharacterized protein</fullName>
    </submittedName>
</protein>
<reference evidence="9 10" key="1">
    <citation type="journal article" date="2019" name="Nat. Med.">
        <title>A library of human gut bacterial isolates paired with longitudinal multiomics data enables mechanistic microbiome research.</title>
        <authorList>
            <person name="Poyet M."/>
            <person name="Groussin M."/>
            <person name="Gibbons S.M."/>
            <person name="Avila-Pacheco J."/>
            <person name="Jiang X."/>
            <person name="Kearney S.M."/>
            <person name="Perrotta A.R."/>
            <person name="Berdy B."/>
            <person name="Zhao S."/>
            <person name="Lieberman T.D."/>
            <person name="Swanson P.K."/>
            <person name="Smith M."/>
            <person name="Roesemann S."/>
            <person name="Alexander J.E."/>
            <person name="Rich S.A."/>
            <person name="Livny J."/>
            <person name="Vlamakis H."/>
            <person name="Clish C."/>
            <person name="Bullock K."/>
            <person name="Deik A."/>
            <person name="Scott J."/>
            <person name="Pierce K.A."/>
            <person name="Xavier R.J."/>
            <person name="Alm E.J."/>
        </authorList>
    </citation>
    <scope>NUCLEOTIDE SEQUENCE [LARGE SCALE GENOMIC DNA]</scope>
    <source>
        <strain evidence="9 10">BIOML-A10</strain>
    </source>
</reference>
<name>A0A6L8RMD7_9ACTN</name>
<feature type="transmembrane region" description="Helical" evidence="6">
    <location>
        <begin position="1197"/>
        <end position="1220"/>
    </location>
</feature>
<gene>
    <name evidence="9" type="ORF">GT635_06985</name>
</gene>
<dbReference type="SUPFAM" id="SSF49401">
    <property type="entry name" value="Bacterial adhesins"/>
    <property type="match status" value="1"/>
</dbReference>
<evidence type="ECO:0000313" key="10">
    <source>
        <dbReference type="Proteomes" id="UP000481598"/>
    </source>
</evidence>
<dbReference type="InterPro" id="IPR013783">
    <property type="entry name" value="Ig-like_fold"/>
</dbReference>
<keyword evidence="6" id="KW-1133">Transmembrane helix</keyword>
<dbReference type="Gene3D" id="2.60.40.740">
    <property type="match status" value="4"/>
</dbReference>
<dbReference type="Pfam" id="PF12892">
    <property type="entry name" value="FctA"/>
    <property type="match status" value="1"/>
</dbReference>
<evidence type="ECO:0000259" key="8">
    <source>
        <dbReference type="Pfam" id="PF17802"/>
    </source>
</evidence>
<sequence length="1235" mass="134903">MDARRSRSLGIAALIFILINLTAAVFHGAAPVRADDVTTPTPIVIDETTAKVTVELYTDENRKVPLGNTAVLSTDTLYGSFSADFKPNHTPSSAQNVAEYSLPSNVKLLKDESGLLYDGSGKEAGTWKCENNKLIFTFDQNWINTNPSDVHVGVDFSFKLSNENVGSGDTTKVEFPGTAGIDISTKDGDVAGTKEGKFSQSGGEGKVTWTLKLVVESYAHNVQLTDELGSNFTFVSESFKLNGKTLEQQPSINGQTATLNLGNLSKGTYTITYDSVMNPNVSVDNYVWIDELPGSKNNATWTWGQNKENSNKCEGQANKFRYDMINKSDGTGTPSDIKWIVTLNNGDIKTDMNGYTFTDTLDDKQTYTGNYIVYRGLYGEDEIARGDLDSSTGKTFSYKFSGLSDTDKYKPYRIVYHTQMKDQDSYDTVSNSANISRDNSVSGTDSGTFTPKLVGTQIVKRLLKEPDAATTGRATWELRIALGSIVDAMNPETVRVFDTFQTAWKQNIGPDADSYSIMIGNVPLERGTDWWFDDYNDSTSFATKKNFNLTIQINNKVRDALKDNPDAVLTYMTKSDALPGWYSNFASVEVNGTKYFTDFIYYYVDVDSTPKVEKPSAKTAVSWREDFDWSKIDGSSEKGAWIVEWTVYANRAKTPGGEPYGAGKLNNQPLNVVDTLPSGMSYVPGSAKYSLFQNPYDQKAGNGTAQREKTVADSLPPANVSDDKGTVTFSIPTTALGNYAGYAKLTYQTAVKRGELDTSKNEVKFTNLASAESGSKTFDSGSGTVTIKNNVLQKTGDQVANSNRIKYTILVNESAVNLKSDSDFLELVDVMDAKCTLVTDSVNVSQYDGTGWKLLGSDKCPVSARTIEDENGAACTKMTLRVPDKEYLKVEYEVIPAGNEGETVSLSNKASLTGVYDGDTVHSKDWAIKKASGLAGGSGYGVTVTKVDESDVTKKLPGAEFTLYEVDMDKALEFGLDSAKTLIRSDETDETGTVTFGTPTQKMEAYKLYCLEETKAPGGYNIAPKPVWILLKGNNEDDYQKALTKAEELRAKGVDIDTPTVSTDITVYDAPYSGQATISATKMLEGSTLQESQFGFALKDKKTGKVLQTIRNGADGDINFVLDYTKTGIYEYAISEVIPAGAENNVKDHITYDTTKHEVKVVVTNGEGKLNTEVTYDNGSTTPPTFTNKYSTTLPEAGGAGLTMTYLAGASLLCFAATWMHARRHRDQDRGGRRE</sequence>
<dbReference type="AlphaFoldDB" id="A0A6L8RMD7"/>
<dbReference type="GO" id="GO:0007155">
    <property type="term" value="P:cell adhesion"/>
    <property type="evidence" value="ECO:0007669"/>
    <property type="project" value="InterPro"/>
</dbReference>
<organism evidence="9 10">
    <name type="scientific">Collinsella aerofaciens</name>
    <dbReference type="NCBI Taxonomy" id="74426"/>
    <lineage>
        <taxon>Bacteria</taxon>
        <taxon>Bacillati</taxon>
        <taxon>Actinomycetota</taxon>
        <taxon>Coriobacteriia</taxon>
        <taxon>Coriobacteriales</taxon>
        <taxon>Coriobacteriaceae</taxon>
        <taxon>Collinsella</taxon>
    </lineage>
</organism>
<dbReference type="Gene3D" id="2.60.40.1280">
    <property type="match status" value="1"/>
</dbReference>
<evidence type="ECO:0000259" key="7">
    <source>
        <dbReference type="Pfam" id="PF12892"/>
    </source>
</evidence>
<dbReference type="EMBL" id="WWTB01000014">
    <property type="protein sequence ID" value="MZJ86202.1"/>
    <property type="molecule type" value="Genomic_DNA"/>
</dbReference>
<comment type="caution">
    <text evidence="9">The sequence shown here is derived from an EMBL/GenBank/DDBJ whole genome shotgun (WGS) entry which is preliminary data.</text>
</comment>
<dbReference type="RefSeq" id="WP_161192159.1">
    <property type="nucleotide sequence ID" value="NZ_WWTB01000014.1"/>
</dbReference>
<evidence type="ECO:0000256" key="4">
    <source>
        <dbReference type="ARBA" id="ARBA00022729"/>
    </source>
</evidence>
<feature type="domain" description="SpaA-like prealbumin fold" evidence="8">
    <location>
        <begin position="942"/>
        <end position="1035"/>
    </location>
</feature>
<dbReference type="InterPro" id="IPR041033">
    <property type="entry name" value="SpaA_PFL_dom_1"/>
</dbReference>
<dbReference type="Gene3D" id="2.60.40.3050">
    <property type="match status" value="1"/>
</dbReference>
<evidence type="ECO:0000256" key="5">
    <source>
        <dbReference type="ARBA" id="ARBA00023088"/>
    </source>
</evidence>
<dbReference type="NCBIfam" id="TIGR03786">
    <property type="entry name" value="strep_pil_rpt"/>
    <property type="match status" value="1"/>
</dbReference>
<dbReference type="Proteomes" id="UP000481598">
    <property type="component" value="Unassembled WGS sequence"/>
</dbReference>
<evidence type="ECO:0000256" key="1">
    <source>
        <dbReference type="ARBA" id="ARBA00004191"/>
    </source>
</evidence>
<comment type="subcellular location">
    <subcellularLocation>
        <location evidence="1">Secreted</location>
        <location evidence="1">Cell wall</location>
    </subcellularLocation>
</comment>
<keyword evidence="5" id="KW-0572">Peptidoglycan-anchor</keyword>
<keyword evidence="6" id="KW-0472">Membrane</keyword>
<evidence type="ECO:0000256" key="3">
    <source>
        <dbReference type="ARBA" id="ARBA00022525"/>
    </source>
</evidence>
<dbReference type="InterPro" id="IPR022464">
    <property type="entry name" value="Strep_pil_isopept_link"/>
</dbReference>
<dbReference type="Pfam" id="PF17802">
    <property type="entry name" value="SpaA"/>
    <property type="match status" value="1"/>
</dbReference>
<dbReference type="Gene3D" id="2.60.40.10">
    <property type="entry name" value="Immunoglobulins"/>
    <property type="match status" value="1"/>
</dbReference>
<dbReference type="InterPro" id="IPR011252">
    <property type="entry name" value="Fibrogen-bd_dom1"/>
</dbReference>
<keyword evidence="6" id="KW-0812">Transmembrane</keyword>
<dbReference type="GO" id="GO:0005975">
    <property type="term" value="P:carbohydrate metabolic process"/>
    <property type="evidence" value="ECO:0007669"/>
    <property type="project" value="UniProtKB-ARBA"/>
</dbReference>
<evidence type="ECO:0000313" key="9">
    <source>
        <dbReference type="EMBL" id="MZJ86202.1"/>
    </source>
</evidence>
<keyword evidence="3" id="KW-0964">Secreted</keyword>